<dbReference type="SUPFAM" id="SSF48452">
    <property type="entry name" value="TPR-like"/>
    <property type="match status" value="1"/>
</dbReference>
<protein>
    <submittedName>
        <fullName evidence="3">Uncharacterized protein</fullName>
    </submittedName>
</protein>
<feature type="non-terminal residue" evidence="3">
    <location>
        <position position="1"/>
    </location>
</feature>
<dbReference type="Gene3D" id="1.25.40.10">
    <property type="entry name" value="Tetratricopeptide repeat domain"/>
    <property type="match status" value="1"/>
</dbReference>
<keyword evidence="1" id="KW-0677">Repeat</keyword>
<dbReference type="InterPro" id="IPR031101">
    <property type="entry name" value="Ctr9"/>
</dbReference>
<dbReference type="Pfam" id="PF07719">
    <property type="entry name" value="TPR_2"/>
    <property type="match status" value="1"/>
</dbReference>
<dbReference type="GO" id="GO:0006368">
    <property type="term" value="P:transcription elongation by RNA polymerase II"/>
    <property type="evidence" value="ECO:0007669"/>
    <property type="project" value="TreeGrafter"/>
</dbReference>
<dbReference type="PANTHER" id="PTHR14027">
    <property type="entry name" value="RNA POLYMERASE-ASSOCIATED PROTEIN CTR9"/>
    <property type="match status" value="1"/>
</dbReference>
<reference evidence="3" key="1">
    <citation type="journal article" date="2014" name="Front. Microbiol.">
        <title>High frequency of phylogenetically diverse reductive dehalogenase-homologous genes in deep subseafloor sedimentary metagenomes.</title>
        <authorList>
            <person name="Kawai M."/>
            <person name="Futagami T."/>
            <person name="Toyoda A."/>
            <person name="Takaki Y."/>
            <person name="Nishi S."/>
            <person name="Hori S."/>
            <person name="Arai W."/>
            <person name="Tsubouchi T."/>
            <person name="Morono Y."/>
            <person name="Uchiyama I."/>
            <person name="Ito T."/>
            <person name="Fujiyama A."/>
            <person name="Inagaki F."/>
            <person name="Takami H."/>
        </authorList>
    </citation>
    <scope>NUCLEOTIDE SEQUENCE</scope>
    <source>
        <strain evidence="3">Expedition CK06-06</strain>
    </source>
</reference>
<dbReference type="PROSITE" id="PS50005">
    <property type="entry name" value="TPR"/>
    <property type="match status" value="2"/>
</dbReference>
<proteinExistence type="predicted"/>
<dbReference type="PANTHER" id="PTHR14027:SF2">
    <property type="entry name" value="RNA POLYMERASE-ASSOCIATED PROTEIN CTR9 HOMOLOG"/>
    <property type="match status" value="1"/>
</dbReference>
<name>X1Q3M4_9ZZZZ</name>
<dbReference type="InterPro" id="IPR011990">
    <property type="entry name" value="TPR-like_helical_dom_sf"/>
</dbReference>
<keyword evidence="2" id="KW-0802">TPR repeat</keyword>
<gene>
    <name evidence="3" type="ORF">S12H4_08084</name>
</gene>
<dbReference type="InterPro" id="IPR013105">
    <property type="entry name" value="TPR_2"/>
</dbReference>
<dbReference type="SMART" id="SM00028">
    <property type="entry name" value="TPR"/>
    <property type="match status" value="4"/>
</dbReference>
<dbReference type="EMBL" id="BARW01003079">
    <property type="protein sequence ID" value="GAI63107.1"/>
    <property type="molecule type" value="Genomic_DNA"/>
</dbReference>
<evidence type="ECO:0000256" key="2">
    <source>
        <dbReference type="ARBA" id="ARBA00022803"/>
    </source>
</evidence>
<evidence type="ECO:0000256" key="1">
    <source>
        <dbReference type="ARBA" id="ARBA00022737"/>
    </source>
</evidence>
<dbReference type="GO" id="GO:0016593">
    <property type="term" value="C:Cdc73/Paf1 complex"/>
    <property type="evidence" value="ECO:0007669"/>
    <property type="project" value="TreeGrafter"/>
</dbReference>
<sequence length="180" mass="20963">EIINAFQESYIHEASGDYQKAIDVLKKVYDEKSYEINLRLGWLTYQSGLFTESLAYYNNAISQMPMSIEARYGYAYPASALGNWDQVIRQYEKILEITPNNTITSHRLGLIYYGREEYDKAYRYFEKVVNIYPFDYDGLIMLAWTNYKLNRTREAKVLFQKALMHTPGGASALEGLDLLK</sequence>
<dbReference type="AlphaFoldDB" id="X1Q3M4"/>
<evidence type="ECO:0000313" key="3">
    <source>
        <dbReference type="EMBL" id="GAI63107.1"/>
    </source>
</evidence>
<dbReference type="InterPro" id="IPR019734">
    <property type="entry name" value="TPR_rpt"/>
</dbReference>
<dbReference type="GO" id="GO:0006355">
    <property type="term" value="P:regulation of DNA-templated transcription"/>
    <property type="evidence" value="ECO:0007669"/>
    <property type="project" value="InterPro"/>
</dbReference>
<comment type="caution">
    <text evidence="3">The sequence shown here is derived from an EMBL/GenBank/DDBJ whole genome shotgun (WGS) entry which is preliminary data.</text>
</comment>
<dbReference type="GO" id="GO:0000993">
    <property type="term" value="F:RNA polymerase II complex binding"/>
    <property type="evidence" value="ECO:0007669"/>
    <property type="project" value="TreeGrafter"/>
</dbReference>
<accession>X1Q3M4</accession>
<organism evidence="3">
    <name type="scientific">marine sediment metagenome</name>
    <dbReference type="NCBI Taxonomy" id="412755"/>
    <lineage>
        <taxon>unclassified sequences</taxon>
        <taxon>metagenomes</taxon>
        <taxon>ecological metagenomes</taxon>
    </lineage>
</organism>